<evidence type="ECO:0000313" key="6">
    <source>
        <dbReference type="EMBL" id="GIF71557.1"/>
    </source>
</evidence>
<gene>
    <name evidence="6" type="ORF">Asi02nite_10750</name>
</gene>
<dbReference type="CDD" id="cd13585">
    <property type="entry name" value="PBP2_TMBP_like"/>
    <property type="match status" value="1"/>
</dbReference>
<dbReference type="InterPro" id="IPR006059">
    <property type="entry name" value="SBP"/>
</dbReference>
<dbReference type="EMBL" id="BONE01000006">
    <property type="protein sequence ID" value="GIF71557.1"/>
    <property type="molecule type" value="Genomic_DNA"/>
</dbReference>
<evidence type="ECO:0000256" key="4">
    <source>
        <dbReference type="ARBA" id="ARBA00022729"/>
    </source>
</evidence>
<accession>A0ABQ4CL13</accession>
<keyword evidence="7" id="KW-1185">Reference proteome</keyword>
<reference evidence="6 7" key="1">
    <citation type="submission" date="2021-01" db="EMBL/GenBank/DDBJ databases">
        <title>Whole genome shotgun sequence of Asanoa siamensis NBRC 107932.</title>
        <authorList>
            <person name="Komaki H."/>
            <person name="Tamura T."/>
        </authorList>
    </citation>
    <scope>NUCLEOTIDE SEQUENCE [LARGE SCALE GENOMIC DNA]</scope>
    <source>
        <strain evidence="6 7">NBRC 107932</strain>
    </source>
</reference>
<dbReference type="RefSeq" id="WP_203711037.1">
    <property type="nucleotide sequence ID" value="NZ_BONE01000006.1"/>
</dbReference>
<feature type="chain" id="PRO_5046769662" evidence="5">
    <location>
        <begin position="22"/>
        <end position="447"/>
    </location>
</feature>
<dbReference type="SUPFAM" id="SSF53850">
    <property type="entry name" value="Periplasmic binding protein-like II"/>
    <property type="match status" value="1"/>
</dbReference>
<organism evidence="6 7">
    <name type="scientific">Asanoa siamensis</name>
    <dbReference type="NCBI Taxonomy" id="926357"/>
    <lineage>
        <taxon>Bacteria</taxon>
        <taxon>Bacillati</taxon>
        <taxon>Actinomycetota</taxon>
        <taxon>Actinomycetes</taxon>
        <taxon>Micromonosporales</taxon>
        <taxon>Micromonosporaceae</taxon>
        <taxon>Asanoa</taxon>
    </lineage>
</organism>
<protein>
    <submittedName>
        <fullName evidence="6">Sugar ABC transporter substrate-binding protein</fullName>
    </submittedName>
</protein>
<evidence type="ECO:0000256" key="2">
    <source>
        <dbReference type="ARBA" id="ARBA00008520"/>
    </source>
</evidence>
<evidence type="ECO:0000313" key="7">
    <source>
        <dbReference type="Proteomes" id="UP000604117"/>
    </source>
</evidence>
<dbReference type="Pfam" id="PF13416">
    <property type="entry name" value="SBP_bac_8"/>
    <property type="match status" value="1"/>
</dbReference>
<keyword evidence="4 5" id="KW-0732">Signal</keyword>
<comment type="similarity">
    <text evidence="2">Belongs to the bacterial solute-binding protein 1 family.</text>
</comment>
<evidence type="ECO:0000256" key="5">
    <source>
        <dbReference type="SAM" id="SignalP"/>
    </source>
</evidence>
<feature type="signal peptide" evidence="5">
    <location>
        <begin position="1"/>
        <end position="21"/>
    </location>
</feature>
<comment type="subcellular location">
    <subcellularLocation>
        <location evidence="1">Cell envelope</location>
    </subcellularLocation>
</comment>
<dbReference type="PANTHER" id="PTHR43649:SF31">
    <property type="entry name" value="SN-GLYCEROL-3-PHOSPHATE-BINDING PERIPLASMIC PROTEIN UGPB"/>
    <property type="match status" value="1"/>
</dbReference>
<dbReference type="Proteomes" id="UP000604117">
    <property type="component" value="Unassembled WGS sequence"/>
</dbReference>
<dbReference type="Gene3D" id="3.40.190.10">
    <property type="entry name" value="Periplasmic binding protein-like II"/>
    <property type="match status" value="1"/>
</dbReference>
<evidence type="ECO:0000256" key="3">
    <source>
        <dbReference type="ARBA" id="ARBA00022448"/>
    </source>
</evidence>
<keyword evidence="3" id="KW-0813">Transport</keyword>
<name>A0ABQ4CL13_9ACTN</name>
<dbReference type="InterPro" id="IPR050490">
    <property type="entry name" value="Bact_solute-bd_prot1"/>
</dbReference>
<proteinExistence type="inferred from homology"/>
<dbReference type="PROSITE" id="PS51257">
    <property type="entry name" value="PROKAR_LIPOPROTEIN"/>
    <property type="match status" value="1"/>
</dbReference>
<sequence>MKWRKGAVVATAALAAAGLLAGCGSSGSDSDSAAGGKVDLSYWLWDANQQPGYQRCAEAFTAANPNISVTVKQYGWDDYWSSITTGLVSGTAPDVFTNHASYFPTFVEKHQIQPIDDEVKSENVDLAAYQKGLPELWVGTDGKRYGLPKDNGVVGLYVNDGLLKDAGKSAADLADLTWNPSDGGTFEKLIAHLTVDKAGKRGGEAGFNKGEVAVYGLGLNGAGDGAGESIWAQYALSNGWDYYSGEAAKPHFNYDDPKFQDTLTWFKGLSDKGFMPSLKIATSGVGMQQTYGAGKYAMTTDGVWSAKSYFELKDVKTTVAPLPTGPTGRQSTANSLGDAVTATTKHPAEAKKLLVFLGSKECQTIIGQAGVVLPAMTSATEDAKATFQKSGIDIAPFLAPTTHTTPVVPQWADAMAIFQPAMQAFLNGQAGADSFTKVNEQINALYQ</sequence>
<evidence type="ECO:0000256" key="1">
    <source>
        <dbReference type="ARBA" id="ARBA00004196"/>
    </source>
</evidence>
<comment type="caution">
    <text evidence="6">The sequence shown here is derived from an EMBL/GenBank/DDBJ whole genome shotgun (WGS) entry which is preliminary data.</text>
</comment>
<dbReference type="PANTHER" id="PTHR43649">
    <property type="entry name" value="ARABINOSE-BINDING PROTEIN-RELATED"/>
    <property type="match status" value="1"/>
</dbReference>